<dbReference type="SUPFAM" id="SSF53474">
    <property type="entry name" value="alpha/beta-Hydrolases"/>
    <property type="match status" value="1"/>
</dbReference>
<feature type="compositionally biased region" description="Basic residues" evidence="1">
    <location>
        <begin position="1"/>
        <end position="12"/>
    </location>
</feature>
<proteinExistence type="predicted"/>
<name>A0A918NTZ4_9ACTN</name>
<comment type="caution">
    <text evidence="2">The sequence shown here is derived from an EMBL/GenBank/DDBJ whole genome shotgun (WGS) entry which is preliminary data.</text>
</comment>
<dbReference type="Proteomes" id="UP000619244">
    <property type="component" value="Unassembled WGS sequence"/>
</dbReference>
<organism evidence="2 3">
    <name type="scientific">Streptomyces minutiscleroticus</name>
    <dbReference type="NCBI Taxonomy" id="68238"/>
    <lineage>
        <taxon>Bacteria</taxon>
        <taxon>Bacillati</taxon>
        <taxon>Actinomycetota</taxon>
        <taxon>Actinomycetes</taxon>
        <taxon>Kitasatosporales</taxon>
        <taxon>Streptomycetaceae</taxon>
        <taxon>Streptomyces</taxon>
    </lineage>
</organism>
<evidence type="ECO:0000256" key="1">
    <source>
        <dbReference type="SAM" id="MobiDB-lite"/>
    </source>
</evidence>
<accession>A0A918NTZ4</accession>
<dbReference type="InterPro" id="IPR029058">
    <property type="entry name" value="AB_hydrolase_fold"/>
</dbReference>
<dbReference type="EMBL" id="BMVU01000036">
    <property type="protein sequence ID" value="GGX96398.1"/>
    <property type="molecule type" value="Genomic_DNA"/>
</dbReference>
<evidence type="ECO:0000313" key="2">
    <source>
        <dbReference type="EMBL" id="GGX96398.1"/>
    </source>
</evidence>
<gene>
    <name evidence="2" type="ORF">GCM10010358_57730</name>
</gene>
<evidence type="ECO:0008006" key="4">
    <source>
        <dbReference type="Google" id="ProtNLM"/>
    </source>
</evidence>
<feature type="region of interest" description="Disordered" evidence="1">
    <location>
        <begin position="1"/>
        <end position="22"/>
    </location>
</feature>
<dbReference type="Gene3D" id="3.40.50.1820">
    <property type="entry name" value="alpha/beta hydrolase"/>
    <property type="match status" value="1"/>
</dbReference>
<sequence>MRPHRGPPHARFRAAAPTGARRCAHPLTRGESDRIVTPAYGAAYADALGRGRPEIVPEAGHLPQTEQPEATFALIDTDLRETGAGSSRTL</sequence>
<dbReference type="RefSeq" id="WP_190193259.1">
    <property type="nucleotide sequence ID" value="NZ_BMVU01000036.1"/>
</dbReference>
<reference evidence="2" key="2">
    <citation type="submission" date="2020-09" db="EMBL/GenBank/DDBJ databases">
        <authorList>
            <person name="Sun Q."/>
            <person name="Ohkuma M."/>
        </authorList>
    </citation>
    <scope>NUCLEOTIDE SEQUENCE</scope>
    <source>
        <strain evidence="2">JCM 4790</strain>
    </source>
</reference>
<reference evidence="2" key="1">
    <citation type="journal article" date="2014" name="Int. J. Syst. Evol. Microbiol.">
        <title>Complete genome sequence of Corynebacterium casei LMG S-19264T (=DSM 44701T), isolated from a smear-ripened cheese.</title>
        <authorList>
            <consortium name="US DOE Joint Genome Institute (JGI-PGF)"/>
            <person name="Walter F."/>
            <person name="Albersmeier A."/>
            <person name="Kalinowski J."/>
            <person name="Ruckert C."/>
        </authorList>
    </citation>
    <scope>NUCLEOTIDE SEQUENCE</scope>
    <source>
        <strain evidence="2">JCM 4790</strain>
    </source>
</reference>
<evidence type="ECO:0000313" key="3">
    <source>
        <dbReference type="Proteomes" id="UP000619244"/>
    </source>
</evidence>
<protein>
    <recommendedName>
        <fullName evidence="4">Hydrolase</fullName>
    </recommendedName>
</protein>
<dbReference type="AlphaFoldDB" id="A0A918NTZ4"/>
<keyword evidence="3" id="KW-1185">Reference proteome</keyword>